<evidence type="ECO:0000259" key="1">
    <source>
        <dbReference type="Pfam" id="PF11074"/>
    </source>
</evidence>
<dbReference type="InterPro" id="IPR021301">
    <property type="entry name" value="DUF2779"/>
</dbReference>
<gene>
    <name evidence="2" type="ORF">CO137_00610</name>
</gene>
<dbReference type="AlphaFoldDB" id="A0A2M7Z7L7"/>
<dbReference type="Proteomes" id="UP000230843">
    <property type="component" value="Unassembled WGS sequence"/>
</dbReference>
<dbReference type="EMBL" id="PFVJ01000015">
    <property type="protein sequence ID" value="PJA90306.1"/>
    <property type="molecule type" value="Genomic_DNA"/>
</dbReference>
<accession>A0A2M7Z7L7</accession>
<sequence length="494" mass="57523">MNITKTDYLEYTFCKKNLWLKKHKPELFEGIELSDFEKKIIEEGNIADEEARKLFPEGVLVDCYGEEAVEDTKQYIENKQEVIFQATFAEDVFFIRSDILVYNKEKDGYELYEVKASNGVKRKEPFNYINDLAFQKSVIEKSSLNVIKTGVIHLNKNYKKFGKIDYNEVFTTVDLTNEVFNSQEAVKQQMSDIKQYLDMPEEKGCECLYRGRNDQCTTFAYSNPDVPEYSVHDINRIGGSKKLFHDWIDRGIYTLEEIDKPEALTGAKKAQYDAYMLNRPIVNPIAIKESLDKLVFPLYFFDYEGFVSAIPMFDGFGAYEQVPFQYSLHIMQKDGSIEHKEFLITDPKGDLTRPLVERIGQDIEPNGTVIAWYSSYEKQRNTKLAELHPDYADFLENINEGMFDLMTIFSKNYYVDPAFKGSSSIKKVLPVIVPELTYKNLNISKGDQASERWEKMINPNTSQEEKDQIAKDLLEYCKLDTWAMVKIYEFLRKI</sequence>
<reference evidence="3" key="1">
    <citation type="submission" date="2017-09" db="EMBL/GenBank/DDBJ databases">
        <title>Depth-based differentiation of microbial function through sediment-hosted aquifers and enrichment of novel symbionts in the deep terrestrial subsurface.</title>
        <authorList>
            <person name="Probst A.J."/>
            <person name="Ladd B."/>
            <person name="Jarett J.K."/>
            <person name="Geller-Mcgrath D.E."/>
            <person name="Sieber C.M.K."/>
            <person name="Emerson J.B."/>
            <person name="Anantharaman K."/>
            <person name="Thomas B.C."/>
            <person name="Malmstrom R."/>
            <person name="Stieglmeier M."/>
            <person name="Klingl A."/>
            <person name="Woyke T."/>
            <person name="Ryan C.M."/>
            <person name="Banfield J.F."/>
        </authorList>
    </citation>
    <scope>NUCLEOTIDE SEQUENCE [LARGE SCALE GENOMIC DNA]</scope>
</reference>
<dbReference type="Pfam" id="PF11074">
    <property type="entry name" value="DUF2779"/>
    <property type="match status" value="1"/>
</dbReference>
<evidence type="ECO:0000313" key="2">
    <source>
        <dbReference type="EMBL" id="PJA90306.1"/>
    </source>
</evidence>
<protein>
    <recommendedName>
        <fullName evidence="1">DUF2779 domain-containing protein</fullName>
    </recommendedName>
</protein>
<organism evidence="2 3">
    <name type="scientific">Candidatus Magasanikbacteria bacterium CG_4_9_14_3_um_filter_32_9</name>
    <dbReference type="NCBI Taxonomy" id="1974644"/>
    <lineage>
        <taxon>Bacteria</taxon>
        <taxon>Candidatus Magasanikiibacteriota</taxon>
    </lineage>
</organism>
<evidence type="ECO:0000313" key="3">
    <source>
        <dbReference type="Proteomes" id="UP000230843"/>
    </source>
</evidence>
<feature type="domain" description="DUF2779" evidence="1">
    <location>
        <begin position="299"/>
        <end position="424"/>
    </location>
</feature>
<proteinExistence type="predicted"/>
<comment type="caution">
    <text evidence="2">The sequence shown here is derived from an EMBL/GenBank/DDBJ whole genome shotgun (WGS) entry which is preliminary data.</text>
</comment>
<name>A0A2M7Z7L7_9BACT</name>